<gene>
    <name evidence="1" type="ORF">PanWU01x14_015010</name>
</gene>
<dbReference type="Proteomes" id="UP000237105">
    <property type="component" value="Unassembled WGS sequence"/>
</dbReference>
<sequence>MIELQSNISFMFCGLPHLMTYTTCYLSSLPALGGLITALPNYQAGRREAEIVNTALIKVFDVNLCRHEVFRSDKSVYLEFAS</sequence>
<dbReference type="OrthoDB" id="10292068at2759"/>
<comment type="caution">
    <text evidence="1">The sequence shown here is derived from an EMBL/GenBank/DDBJ whole genome shotgun (WGS) entry which is preliminary data.</text>
</comment>
<dbReference type="AlphaFoldDB" id="A0A2P5E0D8"/>
<accession>A0A2P5E0D8</accession>
<evidence type="ECO:0000313" key="1">
    <source>
        <dbReference type="EMBL" id="PON79000.1"/>
    </source>
</evidence>
<keyword evidence="2" id="KW-1185">Reference proteome</keyword>
<reference evidence="2" key="1">
    <citation type="submission" date="2016-06" db="EMBL/GenBank/DDBJ databases">
        <title>Parallel loss of symbiosis genes in relatives of nitrogen-fixing non-legume Parasponia.</title>
        <authorList>
            <person name="Van Velzen R."/>
            <person name="Holmer R."/>
            <person name="Bu F."/>
            <person name="Rutten L."/>
            <person name="Van Zeijl A."/>
            <person name="Liu W."/>
            <person name="Santuari L."/>
            <person name="Cao Q."/>
            <person name="Sharma T."/>
            <person name="Shen D."/>
            <person name="Roswanjaya Y."/>
            <person name="Wardhani T."/>
            <person name="Kalhor M.S."/>
            <person name="Jansen J."/>
            <person name="Van den Hoogen J."/>
            <person name="Gungor B."/>
            <person name="Hartog M."/>
            <person name="Hontelez J."/>
            <person name="Verver J."/>
            <person name="Yang W.-C."/>
            <person name="Schijlen E."/>
            <person name="Repin R."/>
            <person name="Schilthuizen M."/>
            <person name="Schranz E."/>
            <person name="Heidstra R."/>
            <person name="Miyata K."/>
            <person name="Fedorova E."/>
            <person name="Kohlen W."/>
            <person name="Bisseling T."/>
            <person name="Smit S."/>
            <person name="Geurts R."/>
        </authorList>
    </citation>
    <scope>NUCLEOTIDE SEQUENCE [LARGE SCALE GENOMIC DNA]</scope>
    <source>
        <strain evidence="2">cv. WU1-14</strain>
    </source>
</reference>
<name>A0A2P5E0D8_PARAD</name>
<proteinExistence type="predicted"/>
<evidence type="ECO:0000313" key="2">
    <source>
        <dbReference type="Proteomes" id="UP000237105"/>
    </source>
</evidence>
<organism evidence="1 2">
    <name type="scientific">Parasponia andersonii</name>
    <name type="common">Sponia andersonii</name>
    <dbReference type="NCBI Taxonomy" id="3476"/>
    <lineage>
        <taxon>Eukaryota</taxon>
        <taxon>Viridiplantae</taxon>
        <taxon>Streptophyta</taxon>
        <taxon>Embryophyta</taxon>
        <taxon>Tracheophyta</taxon>
        <taxon>Spermatophyta</taxon>
        <taxon>Magnoliopsida</taxon>
        <taxon>eudicotyledons</taxon>
        <taxon>Gunneridae</taxon>
        <taxon>Pentapetalae</taxon>
        <taxon>rosids</taxon>
        <taxon>fabids</taxon>
        <taxon>Rosales</taxon>
        <taxon>Cannabaceae</taxon>
        <taxon>Parasponia</taxon>
    </lineage>
</organism>
<dbReference type="EMBL" id="JXTB01000006">
    <property type="protein sequence ID" value="PON79000.1"/>
    <property type="molecule type" value="Genomic_DNA"/>
</dbReference>
<protein>
    <submittedName>
        <fullName evidence="1">Uncharacterized protein</fullName>
    </submittedName>
</protein>